<dbReference type="GO" id="GO:0005739">
    <property type="term" value="C:mitochondrion"/>
    <property type="evidence" value="ECO:0007669"/>
    <property type="project" value="TreeGrafter"/>
</dbReference>
<dbReference type="InterPro" id="IPR036291">
    <property type="entry name" value="NAD(P)-bd_dom_sf"/>
</dbReference>
<evidence type="ECO:0000313" key="2">
    <source>
        <dbReference type="EMBL" id="ADY46491.1"/>
    </source>
</evidence>
<dbReference type="SUPFAM" id="SSF50129">
    <property type="entry name" value="GroES-like"/>
    <property type="match status" value="1"/>
</dbReference>
<dbReference type="InterPro" id="IPR051397">
    <property type="entry name" value="Zn-ADH-like_protein"/>
</dbReference>
<dbReference type="Gene3D" id="3.40.50.720">
    <property type="entry name" value="NAD(P)-binding Rossmann-like Domain"/>
    <property type="match status" value="1"/>
</dbReference>
<dbReference type="EMBL" id="JI173912">
    <property type="protein sequence ID" value="ADY46491.1"/>
    <property type="molecule type" value="mRNA"/>
</dbReference>
<dbReference type="Pfam" id="PF08240">
    <property type="entry name" value="ADH_N"/>
    <property type="match status" value="1"/>
</dbReference>
<dbReference type="SMART" id="SM00829">
    <property type="entry name" value="PKS_ER"/>
    <property type="match status" value="1"/>
</dbReference>
<feature type="domain" description="Enoyl reductase (ER)" evidence="1">
    <location>
        <begin position="34"/>
        <end position="345"/>
    </location>
</feature>
<name>F1L8N7_ASCSU</name>
<dbReference type="InterPro" id="IPR013154">
    <property type="entry name" value="ADH-like_N"/>
</dbReference>
<dbReference type="InterPro" id="IPR020843">
    <property type="entry name" value="ER"/>
</dbReference>
<proteinExistence type="evidence at transcript level"/>
<organism evidence="2">
    <name type="scientific">Ascaris suum</name>
    <name type="common">Pig roundworm</name>
    <name type="synonym">Ascaris lumbricoides</name>
    <dbReference type="NCBI Taxonomy" id="6253"/>
    <lineage>
        <taxon>Eukaryota</taxon>
        <taxon>Metazoa</taxon>
        <taxon>Ecdysozoa</taxon>
        <taxon>Nematoda</taxon>
        <taxon>Chromadorea</taxon>
        <taxon>Rhabditida</taxon>
        <taxon>Spirurina</taxon>
        <taxon>Ascaridomorpha</taxon>
        <taxon>Ascaridoidea</taxon>
        <taxon>Ascarididae</taxon>
        <taxon>Ascaris</taxon>
    </lineage>
</organism>
<dbReference type="AlphaFoldDB" id="F1L8N7"/>
<dbReference type="Gene3D" id="3.90.180.10">
    <property type="entry name" value="Medium-chain alcohol dehydrogenases, catalytic domain"/>
    <property type="match status" value="1"/>
</dbReference>
<dbReference type="PANTHER" id="PTHR43677">
    <property type="entry name" value="SHORT-CHAIN DEHYDROGENASE/REDUCTASE"/>
    <property type="match status" value="1"/>
</dbReference>
<dbReference type="InterPro" id="IPR013149">
    <property type="entry name" value="ADH-like_C"/>
</dbReference>
<sequence>MKMNGAATLIRAGVRQVSQVARRSYRAAQLANFGGQLEIVNKKEKKPHDGEVLLEVANAGFNDADINMIDGKYHLRPNTPFVPGFEVAGTVLAVGKGVKRFKEGDRVIALRTEATGAFAERCMLSAADLIMTIPYSLNFEIASSIAVSYGTAYIALQKMASERQGSSVLVLTSKGTTGLAAIDLAQNVFKAQVFGASDSEEKLEKLRATGVQSTLNWMDGRLAANLRKATFGQGVDLVIDTVGGKPFEEALAGLRVGGHIVSIGFSSGIIPSVSLLELHRLQATVSGIWLGGRPQLEVEKVMSSVIGLYDEGYLNVRIEKKYPLEKINECIKDVREEKIFGKAIISLR</sequence>
<dbReference type="SUPFAM" id="SSF51735">
    <property type="entry name" value="NAD(P)-binding Rossmann-fold domains"/>
    <property type="match status" value="1"/>
</dbReference>
<dbReference type="InterPro" id="IPR011032">
    <property type="entry name" value="GroES-like_sf"/>
</dbReference>
<protein>
    <submittedName>
        <fullName evidence="2">Quinone oxidoreductase-like protein 2</fullName>
    </submittedName>
</protein>
<accession>F1L8N7</accession>
<dbReference type="PANTHER" id="PTHR43677:SF4">
    <property type="entry name" value="QUINONE OXIDOREDUCTASE-LIKE PROTEIN 2"/>
    <property type="match status" value="1"/>
</dbReference>
<dbReference type="GO" id="GO:0016491">
    <property type="term" value="F:oxidoreductase activity"/>
    <property type="evidence" value="ECO:0007669"/>
    <property type="project" value="InterPro"/>
</dbReference>
<evidence type="ECO:0000259" key="1">
    <source>
        <dbReference type="SMART" id="SM00829"/>
    </source>
</evidence>
<reference evidence="2" key="1">
    <citation type="journal article" date="2011" name="Genome Res.">
        <title>Deep small RNA sequencing from the nematode Ascaris reveals conservation, functional diversification, and novel developmental profiles.</title>
        <authorList>
            <person name="Wang J."/>
            <person name="Czech B."/>
            <person name="Crunk A."/>
            <person name="Wallace A."/>
            <person name="Mitreva M."/>
            <person name="Hannon G.J."/>
            <person name="Davis R.E."/>
        </authorList>
    </citation>
    <scope>NUCLEOTIDE SEQUENCE</scope>
</reference>
<dbReference type="Pfam" id="PF00107">
    <property type="entry name" value="ADH_zinc_N"/>
    <property type="match status" value="1"/>
</dbReference>